<feature type="signal peptide" evidence="2">
    <location>
        <begin position="1"/>
        <end position="39"/>
    </location>
</feature>
<dbReference type="EMBL" id="AEWJ01000053">
    <property type="protein sequence ID" value="EGD57816.1"/>
    <property type="molecule type" value="Genomic_DNA"/>
</dbReference>
<reference evidence="4 5" key="1">
    <citation type="journal article" date="2012" name="J. Bacteriol.">
        <title>Draft Genome Sequence of Novosphingobium nitrogenifigens Y88T.</title>
        <authorList>
            <person name="Strabala T.J."/>
            <person name="Macdonald L."/>
            <person name="Liu V."/>
            <person name="Smit A.M."/>
        </authorList>
    </citation>
    <scope>NUCLEOTIDE SEQUENCE [LARGE SCALE GENOMIC DNA]</scope>
    <source>
        <strain evidence="4 5">DSM 19370</strain>
    </source>
</reference>
<dbReference type="Pfam" id="PF13899">
    <property type="entry name" value="Thioredoxin_7"/>
    <property type="match status" value="1"/>
</dbReference>
<dbReference type="Gene3D" id="3.40.30.10">
    <property type="entry name" value="Glutaredoxin"/>
    <property type="match status" value="1"/>
</dbReference>
<gene>
    <name evidence="4" type="ORF">Y88_3142</name>
</gene>
<dbReference type="eggNOG" id="COG4232">
    <property type="taxonomic scope" value="Bacteria"/>
</dbReference>
<feature type="chain" id="PRO_5003274268" evidence="2">
    <location>
        <begin position="40"/>
        <end position="705"/>
    </location>
</feature>
<feature type="transmembrane region" description="Helical" evidence="1">
    <location>
        <begin position="398"/>
        <end position="420"/>
    </location>
</feature>
<keyword evidence="5" id="KW-1185">Reference proteome</keyword>
<dbReference type="AlphaFoldDB" id="F1ZC47"/>
<dbReference type="InterPro" id="IPR036249">
    <property type="entry name" value="Thioredoxin-like_sf"/>
</dbReference>
<evidence type="ECO:0000256" key="1">
    <source>
        <dbReference type="SAM" id="Phobius"/>
    </source>
</evidence>
<organism evidence="4 5">
    <name type="scientific">Novosphingobium nitrogenifigens DSM 19370</name>
    <dbReference type="NCBI Taxonomy" id="983920"/>
    <lineage>
        <taxon>Bacteria</taxon>
        <taxon>Pseudomonadati</taxon>
        <taxon>Pseudomonadota</taxon>
        <taxon>Alphaproteobacteria</taxon>
        <taxon>Sphingomonadales</taxon>
        <taxon>Sphingomonadaceae</taxon>
        <taxon>Novosphingobium</taxon>
    </lineage>
</organism>
<dbReference type="GO" id="GO:0045454">
    <property type="term" value="P:cell redox homeostasis"/>
    <property type="evidence" value="ECO:0007669"/>
    <property type="project" value="TreeGrafter"/>
</dbReference>
<dbReference type="PANTHER" id="PTHR32234:SF3">
    <property type="entry name" value="SUPPRESSION OF COPPER SENSITIVITY PROTEIN"/>
    <property type="match status" value="1"/>
</dbReference>
<dbReference type="eggNOG" id="COG4233">
    <property type="taxonomic scope" value="Bacteria"/>
</dbReference>
<dbReference type="Pfam" id="PF11412">
    <property type="entry name" value="DsbD_N"/>
    <property type="match status" value="1"/>
</dbReference>
<feature type="transmembrane region" description="Helical" evidence="1">
    <location>
        <begin position="467"/>
        <end position="490"/>
    </location>
</feature>
<dbReference type="STRING" id="983920.Y88_3142"/>
<evidence type="ECO:0000313" key="5">
    <source>
        <dbReference type="Proteomes" id="UP000004728"/>
    </source>
</evidence>
<dbReference type="GO" id="GO:0015035">
    <property type="term" value="F:protein-disulfide reductase activity"/>
    <property type="evidence" value="ECO:0007669"/>
    <property type="project" value="TreeGrafter"/>
</dbReference>
<feature type="domain" description="Thiol:disulfide interchange protein DsbD N-terminal" evidence="3">
    <location>
        <begin position="61"/>
        <end position="172"/>
    </location>
</feature>
<dbReference type="InterPro" id="IPR035671">
    <property type="entry name" value="DsbD_gamma"/>
</dbReference>
<feature type="transmembrane region" description="Helical" evidence="1">
    <location>
        <begin position="313"/>
        <end position="338"/>
    </location>
</feature>
<dbReference type="InParanoid" id="F1ZC47"/>
<proteinExistence type="predicted"/>
<feature type="transmembrane region" description="Helical" evidence="1">
    <location>
        <begin position="510"/>
        <end position="527"/>
    </location>
</feature>
<evidence type="ECO:0000256" key="2">
    <source>
        <dbReference type="SAM" id="SignalP"/>
    </source>
</evidence>
<feature type="transmembrane region" description="Helical" evidence="1">
    <location>
        <begin position="358"/>
        <end position="378"/>
    </location>
</feature>
<feature type="transmembrane region" description="Helical" evidence="1">
    <location>
        <begin position="533"/>
        <end position="553"/>
    </location>
</feature>
<dbReference type="Proteomes" id="UP000004728">
    <property type="component" value="Unassembled WGS sequence"/>
</dbReference>
<dbReference type="CDD" id="cd02953">
    <property type="entry name" value="DsbDgamma"/>
    <property type="match status" value="1"/>
</dbReference>
<evidence type="ECO:0000259" key="3">
    <source>
        <dbReference type="Pfam" id="PF11412"/>
    </source>
</evidence>
<keyword evidence="1" id="KW-0472">Membrane</keyword>
<sequence length="705" mass="73419">MRDALFQEHGHFTMTRFVTAWLRLLAFVASCLCVAPAMAESLPPPGQVHIHAQLVAERAGHPGETIMLALAMHPDKGWHGYWSNPGDAGLAPTLDWTLPAGASAGALQFPVPQTLLIAGLMNHVYDHDFAVLIPFTLPRDAAPGATLPLRAKAQWLACTDTICVPENADLALEVKVTGAAAPSDPRFTGWRAELPAPLDRAGAFSATKQGYRLAIPFPASAALADPHVFIAADGVIDYASPQMFSRNGDTLIVDLARSKAPSAESPTMLSGVLSLGKDSGGISFVAHAGPVPADGVPLASSGTGHPVAFSWRLMTLAVLGALAGGLVLNIMPCVFPILSLKALTLARSNSHNAHVEAIAYTAGVVLACLALGGIMLALRTAGNEVGWAFQLQDPGVVAVLLLLAVAITANFAGLYELPGLSLESGAPGNSGLWGAFGTGLLAAFVATPCTGPFMAAAMGAALLLPTAAALAVFGALGLGLALPFLLIGFIPALRGMLPRPGAWMNTFRHAMALPMGLTVIALGWLAFRLGGPVYAAAALALAALLLIMLYAGGRRQRKGIAIARWQAPAAAVLAALAVLATPHLASAERHDEASLIGARPFSEEALAKARAAHKPVFAYFTADWCLSCKVNENVAIETQATRDAFRKAGVVVLVGDWTRRDPAITRFLTNEGAAGVPLYLWYPAEGEAQKLPQVLTPTTLADLAH</sequence>
<dbReference type="SUPFAM" id="SSF52833">
    <property type="entry name" value="Thioredoxin-like"/>
    <property type="match status" value="1"/>
</dbReference>
<protein>
    <submittedName>
        <fullName evidence="4">Cytochrome c biogenesis protein, transmembrane region</fullName>
    </submittedName>
</protein>
<feature type="transmembrane region" description="Helical" evidence="1">
    <location>
        <begin position="565"/>
        <end position="585"/>
    </location>
</feature>
<feature type="transmembrane region" description="Helical" evidence="1">
    <location>
        <begin position="432"/>
        <end position="455"/>
    </location>
</feature>
<name>F1ZC47_9SPHN</name>
<evidence type="ECO:0000313" key="4">
    <source>
        <dbReference type="EMBL" id="EGD57816.1"/>
    </source>
</evidence>
<comment type="caution">
    <text evidence="4">The sequence shown here is derived from an EMBL/GenBank/DDBJ whole genome shotgun (WGS) entry which is preliminary data.</text>
</comment>
<dbReference type="HOGENOM" id="CLU_014657_1_0_5"/>
<keyword evidence="1" id="KW-1133">Transmembrane helix</keyword>
<keyword evidence="1 4" id="KW-0812">Transmembrane</keyword>
<accession>F1ZC47</accession>
<dbReference type="PANTHER" id="PTHR32234">
    <property type="entry name" value="THIOL:DISULFIDE INTERCHANGE PROTEIN DSBD"/>
    <property type="match status" value="1"/>
</dbReference>
<dbReference type="InterPro" id="IPR028250">
    <property type="entry name" value="DsbDN"/>
</dbReference>
<keyword evidence="2" id="KW-0732">Signal</keyword>